<comment type="caution">
    <text evidence="1">The sequence shown here is derived from an EMBL/GenBank/DDBJ whole genome shotgun (WGS) entry which is preliminary data.</text>
</comment>
<protein>
    <submittedName>
        <fullName evidence="1">Uncharacterized protein</fullName>
    </submittedName>
</protein>
<proteinExistence type="predicted"/>
<name>A0ABD0JGC3_9CAEN</name>
<dbReference type="EMBL" id="JACVVK020000452">
    <property type="protein sequence ID" value="KAK7473959.1"/>
    <property type="molecule type" value="Genomic_DNA"/>
</dbReference>
<dbReference type="AlphaFoldDB" id="A0ABD0JGC3"/>
<reference evidence="1 2" key="1">
    <citation type="journal article" date="2023" name="Sci. Data">
        <title>Genome assembly of the Korean intertidal mud-creeper Batillaria attramentaria.</title>
        <authorList>
            <person name="Patra A.K."/>
            <person name="Ho P.T."/>
            <person name="Jun S."/>
            <person name="Lee S.J."/>
            <person name="Kim Y."/>
            <person name="Won Y.J."/>
        </authorList>
    </citation>
    <scope>NUCLEOTIDE SEQUENCE [LARGE SCALE GENOMIC DNA]</scope>
    <source>
        <strain evidence="1">Wonlab-2016</strain>
    </source>
</reference>
<organism evidence="1 2">
    <name type="scientific">Batillaria attramentaria</name>
    <dbReference type="NCBI Taxonomy" id="370345"/>
    <lineage>
        <taxon>Eukaryota</taxon>
        <taxon>Metazoa</taxon>
        <taxon>Spiralia</taxon>
        <taxon>Lophotrochozoa</taxon>
        <taxon>Mollusca</taxon>
        <taxon>Gastropoda</taxon>
        <taxon>Caenogastropoda</taxon>
        <taxon>Sorbeoconcha</taxon>
        <taxon>Cerithioidea</taxon>
        <taxon>Batillariidae</taxon>
        <taxon>Batillaria</taxon>
    </lineage>
</organism>
<sequence length="68" mass="6808">MIVPYYVGIFSPENGLGNRLLPAPDSPKTAATSGGVQLVNEVVTYVSSGVGTTSGVTTVPAPVSPSTT</sequence>
<dbReference type="Proteomes" id="UP001519460">
    <property type="component" value="Unassembled WGS sequence"/>
</dbReference>
<gene>
    <name evidence="1" type="ORF">BaRGS_00034788</name>
</gene>
<evidence type="ECO:0000313" key="1">
    <source>
        <dbReference type="EMBL" id="KAK7473959.1"/>
    </source>
</evidence>
<evidence type="ECO:0000313" key="2">
    <source>
        <dbReference type="Proteomes" id="UP001519460"/>
    </source>
</evidence>
<keyword evidence="2" id="KW-1185">Reference proteome</keyword>
<accession>A0ABD0JGC3</accession>